<dbReference type="AlphaFoldDB" id="G0EIM8"/>
<dbReference type="GeneID" id="44968958"/>
<dbReference type="PATRIC" id="fig|1045858.4.peg.401"/>
<name>G0EIM8_BRAIP</name>
<reference evidence="1 2" key="1">
    <citation type="journal article" date="2011" name="BMC Genomics">
        <title>Complete genome sequence of Brachyspira intermedia reveals unique genomic features in Brachyspira species and phage-mediated horizontal gene transfer.</title>
        <authorList>
            <person name="Hafstrom T."/>
            <person name="Jansson D.S."/>
            <person name="Segerman B."/>
        </authorList>
    </citation>
    <scope>NUCLEOTIDE SEQUENCE [LARGE SCALE GENOMIC DNA]</scope>
    <source>
        <strain evidence="2">ATCC 51140 / PWS/A</strain>
    </source>
</reference>
<dbReference type="KEGG" id="bip:Bint_0402"/>
<protein>
    <submittedName>
        <fullName evidence="1">Uncharacterized protein</fullName>
    </submittedName>
</protein>
<evidence type="ECO:0000313" key="1">
    <source>
        <dbReference type="EMBL" id="AEM21036.1"/>
    </source>
</evidence>
<dbReference type="EMBL" id="CP002874">
    <property type="protein sequence ID" value="AEM21036.1"/>
    <property type="molecule type" value="Genomic_DNA"/>
</dbReference>
<dbReference type="RefSeq" id="WP_014486888.1">
    <property type="nucleotide sequence ID" value="NC_017243.1"/>
</dbReference>
<organism evidence="1 2">
    <name type="scientific">Brachyspira intermedia (strain ATCC 51140 / PWS/A)</name>
    <name type="common">Serpulina intermedia</name>
    <dbReference type="NCBI Taxonomy" id="1045858"/>
    <lineage>
        <taxon>Bacteria</taxon>
        <taxon>Pseudomonadati</taxon>
        <taxon>Spirochaetota</taxon>
        <taxon>Spirochaetia</taxon>
        <taxon>Brachyspirales</taxon>
        <taxon>Brachyspiraceae</taxon>
        <taxon>Brachyspira</taxon>
    </lineage>
</organism>
<gene>
    <name evidence="1" type="ordered locus">Bint_0402</name>
</gene>
<accession>G0EIM8</accession>
<sequence>MNKFLIIFFVFIFSMHTGFSKGLPLSTEVTGEDYSWIKGRQMISFNLNPGIAVFTPMILDTVFKHGLYTIGMFGADLGNAGKYLQYVRLNSFGWYIPSIEYSLFVHNQISLSAGIGLYGSEYSFYVSKDKVLELLQSVGGSGSDIGSFIVGDSKFNTSVIIMPVTFGVKFYGKKRQFYNHFRLAIDAFFYDIQTENGVTGVKTSQTVSDAAVYISYEIGWNIELFPTREWRVKPTIDIGLLEIGYYVRPWADNMANALYGNLMAFAVGGFLGELSNFSTLPDWAKILLNFRIGLFPRIGFSIRF</sequence>
<dbReference type="OrthoDB" id="308613at2"/>
<dbReference type="Proteomes" id="UP000008522">
    <property type="component" value="Chromosome"/>
</dbReference>
<evidence type="ECO:0000313" key="2">
    <source>
        <dbReference type="Proteomes" id="UP000008522"/>
    </source>
</evidence>
<proteinExistence type="predicted"/>
<dbReference type="HOGENOM" id="CLU_914215_0_0_12"/>
<keyword evidence="2" id="KW-1185">Reference proteome</keyword>